<accession>A0A2U1CTM4</accession>
<sequence>MLRQARVIVPGLPHHIVQRGHNRQPVFIEVQDFTYYLSNLKEWKQALGLKVYSYCLMTNHVHLVVEASDELAAIPQLMKRLAARQTRYVNALERRSGSLWEGRYKISPIDTDEYLLSCCRYVELNPVKAGMVSRAEDYVWSSYAARIGKAYTEWLDEPPTFASLASDPKRCIRAYEQFVSNSGITKQDELVRAAVDSNRLTGGKRFADEVERRTGIRVEMRGPGRPKKSRK</sequence>
<dbReference type="Pfam" id="PF01797">
    <property type="entry name" value="Y1_Tnp"/>
    <property type="match status" value="1"/>
</dbReference>
<dbReference type="GO" id="GO:0003677">
    <property type="term" value="F:DNA binding"/>
    <property type="evidence" value="ECO:0007669"/>
    <property type="project" value="InterPro"/>
</dbReference>
<dbReference type="GO" id="GO:0004803">
    <property type="term" value="F:transposase activity"/>
    <property type="evidence" value="ECO:0007669"/>
    <property type="project" value="InterPro"/>
</dbReference>
<dbReference type="GO" id="GO:0006313">
    <property type="term" value="P:DNA transposition"/>
    <property type="evidence" value="ECO:0007669"/>
    <property type="project" value="InterPro"/>
</dbReference>
<dbReference type="Gene3D" id="3.30.70.1290">
    <property type="entry name" value="Transposase IS200-like"/>
    <property type="match status" value="1"/>
</dbReference>
<evidence type="ECO:0000259" key="1">
    <source>
        <dbReference type="SMART" id="SM01321"/>
    </source>
</evidence>
<name>A0A2U1CTM4_9GAMM</name>
<dbReference type="AlphaFoldDB" id="A0A2U1CTM4"/>
<protein>
    <submittedName>
        <fullName evidence="2">Putative transposase</fullName>
    </submittedName>
</protein>
<dbReference type="PANTHER" id="PTHR34322:SF2">
    <property type="entry name" value="TRANSPOSASE IS200-LIKE DOMAIN-CONTAINING PROTEIN"/>
    <property type="match status" value="1"/>
</dbReference>
<evidence type="ECO:0000313" key="2">
    <source>
        <dbReference type="EMBL" id="PVY70099.1"/>
    </source>
</evidence>
<dbReference type="EMBL" id="QEKQ01000010">
    <property type="protein sequence ID" value="PVY70099.1"/>
    <property type="molecule type" value="Genomic_DNA"/>
</dbReference>
<proteinExistence type="predicted"/>
<organism evidence="2 3">
    <name type="scientific">Tamilnaduibacter salinus</name>
    <dbReference type="NCBI Taxonomy" id="1484056"/>
    <lineage>
        <taxon>Bacteria</taxon>
        <taxon>Pseudomonadati</taxon>
        <taxon>Pseudomonadota</taxon>
        <taxon>Gammaproteobacteria</taxon>
        <taxon>Pseudomonadales</taxon>
        <taxon>Marinobacteraceae</taxon>
        <taxon>Tamilnaduibacter</taxon>
    </lineage>
</organism>
<gene>
    <name evidence="2" type="ORF">C8D92_110130</name>
</gene>
<dbReference type="OrthoDB" id="9814067at2"/>
<dbReference type="SUPFAM" id="SSF143422">
    <property type="entry name" value="Transposase IS200-like"/>
    <property type="match status" value="1"/>
</dbReference>
<dbReference type="Proteomes" id="UP000245887">
    <property type="component" value="Unassembled WGS sequence"/>
</dbReference>
<comment type="caution">
    <text evidence="2">The sequence shown here is derived from an EMBL/GenBank/DDBJ whole genome shotgun (WGS) entry which is preliminary data.</text>
</comment>
<dbReference type="SMART" id="SM01321">
    <property type="entry name" value="Y1_Tnp"/>
    <property type="match status" value="1"/>
</dbReference>
<reference evidence="2 3" key="1">
    <citation type="submission" date="2018-04" db="EMBL/GenBank/DDBJ databases">
        <title>Genomic Encyclopedia of Type Strains, Phase IV (KMG-IV): sequencing the most valuable type-strain genomes for metagenomic binning, comparative biology and taxonomic classification.</title>
        <authorList>
            <person name="Goeker M."/>
        </authorList>
    </citation>
    <scope>NUCLEOTIDE SEQUENCE [LARGE SCALE GENOMIC DNA]</scope>
    <source>
        <strain evidence="2 3">DSM 28688</strain>
    </source>
</reference>
<dbReference type="InterPro" id="IPR036515">
    <property type="entry name" value="Transposase_17_sf"/>
</dbReference>
<dbReference type="RefSeq" id="WP_116919823.1">
    <property type="nucleotide sequence ID" value="NZ_QEKQ01000010.1"/>
</dbReference>
<dbReference type="InterPro" id="IPR002686">
    <property type="entry name" value="Transposase_17"/>
</dbReference>
<dbReference type="PANTHER" id="PTHR34322">
    <property type="entry name" value="TRANSPOSASE, Y1_TNP DOMAIN-CONTAINING"/>
    <property type="match status" value="1"/>
</dbReference>
<evidence type="ECO:0000313" key="3">
    <source>
        <dbReference type="Proteomes" id="UP000245887"/>
    </source>
</evidence>
<feature type="domain" description="Transposase IS200-like" evidence="1">
    <location>
        <begin position="9"/>
        <end position="125"/>
    </location>
</feature>